<feature type="non-terminal residue" evidence="2">
    <location>
        <position position="632"/>
    </location>
</feature>
<protein>
    <submittedName>
        <fullName evidence="2">Uncharacterized protein</fullName>
    </submittedName>
</protein>
<evidence type="ECO:0000256" key="1">
    <source>
        <dbReference type="SAM" id="Coils"/>
    </source>
</evidence>
<dbReference type="AlphaFoldDB" id="A0A1A8X8E2"/>
<evidence type="ECO:0000313" key="3">
    <source>
        <dbReference type="Proteomes" id="UP000078546"/>
    </source>
</evidence>
<evidence type="ECO:0000313" key="2">
    <source>
        <dbReference type="EMBL" id="SBT01509.1"/>
    </source>
</evidence>
<dbReference type="EMBL" id="FLQV01002538">
    <property type="protein sequence ID" value="SBT01509.1"/>
    <property type="molecule type" value="Genomic_DNA"/>
</dbReference>
<organism evidence="2 3">
    <name type="scientific">Plasmodium ovale curtisi</name>
    <dbReference type="NCBI Taxonomy" id="864141"/>
    <lineage>
        <taxon>Eukaryota</taxon>
        <taxon>Sar</taxon>
        <taxon>Alveolata</taxon>
        <taxon>Apicomplexa</taxon>
        <taxon>Aconoidasida</taxon>
        <taxon>Haemosporida</taxon>
        <taxon>Plasmodiidae</taxon>
        <taxon>Plasmodium</taxon>
        <taxon>Plasmodium (Plasmodium)</taxon>
    </lineage>
</organism>
<feature type="coiled-coil region" evidence="1">
    <location>
        <begin position="560"/>
        <end position="632"/>
    </location>
</feature>
<accession>A0A1A8X8E2</accession>
<sequence>MSDIKLSHVSSITFINSNGVIITTEIKEGNKRMKGTHTNDYEGNYVFFEKDLEYVKNIVLTLKPFHKEYEDNIIFRIKKRDDKYRCEWVLLLKTKEDGGKKGRNGNTFADIRNSNKKNECEQKEEKEEIEEKTFDCNNIKDIMLKYVYCVTYFDNYILNLRNEIGGSNSENEYLLNELIKINNNDIAKKSHKEGFIKPTHITARDDMMRNSVQHEAVHGTVQHEAVHSTAQHDGMLRTVRYDDTGNDNGDDNGGHFMYDRTACKGNQLIINGNSYNDRLGEKMEAFSSGGPYHFGGGDQVSGKSNAIGIRRSSSIRINCNTDSNDVTDIRGRRLGARKIHCENEKGEIKQRTYSSKTDSAKLDRGEPDSGKYNLLKTVSNNATCNYGVNNIVCSSAKSRDLNKTPLEEKHLKDYNNGDIHFLKKLFYTNCNFENNNNAINERSTNIHVNKVTSGEKKYALQKGKVESLIRNGERNSIINKEEGLVVYPADCDRGFTVNKISNDDMAENVVNFNNVGGVSSFTETDSKGSGSFINKKGKLLTNGEELKKELSCLLNVSDIKERMNEEKVNKNNKMEKYYLRSGQNTHLNLNLNENENENENENLNENENENLNENENENLNENENENLNENEN</sequence>
<reference evidence="3" key="1">
    <citation type="submission" date="2016-05" db="EMBL/GenBank/DDBJ databases">
        <authorList>
            <person name="Naeem Raeece"/>
        </authorList>
    </citation>
    <scope>NUCLEOTIDE SEQUENCE [LARGE SCALE GENOMIC DNA]</scope>
</reference>
<keyword evidence="1" id="KW-0175">Coiled coil</keyword>
<gene>
    <name evidence="2" type="ORF">POVCU1_067360</name>
</gene>
<name>A0A1A8X8E2_PLAOA</name>
<dbReference type="Proteomes" id="UP000078546">
    <property type="component" value="Unassembled WGS sequence"/>
</dbReference>
<proteinExistence type="predicted"/>